<dbReference type="RefSeq" id="WP_274992806.1">
    <property type="nucleotide sequence ID" value="NZ_JAJQQP010000003.1"/>
</dbReference>
<evidence type="ECO:0000313" key="1">
    <source>
        <dbReference type="EMBL" id="MDR7384418.1"/>
    </source>
</evidence>
<name>A0ABU2CSV3_9MICO</name>
<gene>
    <name evidence="1" type="ORF">J2S48_003933</name>
</gene>
<dbReference type="Proteomes" id="UP001183585">
    <property type="component" value="Unassembled WGS sequence"/>
</dbReference>
<organism evidence="1 2">
    <name type="scientific">Promicromonospora iranensis</name>
    <dbReference type="NCBI Taxonomy" id="1105144"/>
    <lineage>
        <taxon>Bacteria</taxon>
        <taxon>Bacillati</taxon>
        <taxon>Actinomycetota</taxon>
        <taxon>Actinomycetes</taxon>
        <taxon>Micrococcales</taxon>
        <taxon>Promicromonosporaceae</taxon>
        <taxon>Promicromonospora</taxon>
    </lineage>
</organism>
<keyword evidence="2" id="KW-1185">Reference proteome</keyword>
<comment type="caution">
    <text evidence="1">The sequence shown here is derived from an EMBL/GenBank/DDBJ whole genome shotgun (WGS) entry which is preliminary data.</text>
</comment>
<evidence type="ECO:0008006" key="3">
    <source>
        <dbReference type="Google" id="ProtNLM"/>
    </source>
</evidence>
<sequence length="244" mass="27381">MTADRFDLAAELVAAASDRSSAWRFVERFAEYWLGKPLDAASGVPAEQIDACEADLGIRLPPALREFYGLFGRRRDLFSIQDTLLSVVQRGMYIDEGALIVRHENQVVCRWGILLEHLDQADPPVVVLVDRADERQERWVPWTETFSAAVVQWLVYESCMRSGTGDLATEFDSPADLVEVAARARPLAVAPFAVGHWSVQTEARWSLVDDVILLADDTTILMSARSSQAADAFRDRYPADWLHE</sequence>
<proteinExistence type="predicted"/>
<accession>A0ABU2CSV3</accession>
<dbReference type="EMBL" id="JAVDYE010000001">
    <property type="protein sequence ID" value="MDR7384418.1"/>
    <property type="molecule type" value="Genomic_DNA"/>
</dbReference>
<dbReference type="SUPFAM" id="SSF160631">
    <property type="entry name" value="SMI1/KNR4-like"/>
    <property type="match status" value="1"/>
</dbReference>
<dbReference type="InterPro" id="IPR037883">
    <property type="entry name" value="Knr4/Smi1-like_sf"/>
</dbReference>
<reference evidence="1 2" key="1">
    <citation type="submission" date="2023-07" db="EMBL/GenBank/DDBJ databases">
        <title>Sequencing the genomes of 1000 actinobacteria strains.</title>
        <authorList>
            <person name="Klenk H.-P."/>
        </authorList>
    </citation>
    <scope>NUCLEOTIDE SEQUENCE [LARGE SCALE GENOMIC DNA]</scope>
    <source>
        <strain evidence="1 2">DSM 45554</strain>
    </source>
</reference>
<protein>
    <recommendedName>
        <fullName evidence="3">SMI1/KNR4 family protein SUKH-1</fullName>
    </recommendedName>
</protein>
<evidence type="ECO:0000313" key="2">
    <source>
        <dbReference type="Proteomes" id="UP001183585"/>
    </source>
</evidence>